<reference evidence="5" key="2">
    <citation type="journal article" date="2019" name="Int. J. Syst. Evol. Microbiol.">
        <title>The Global Catalogue of Microorganisms (GCM) 10K type strain sequencing project: providing services to taxonomists for standard genome sequencing and annotation.</title>
        <authorList>
            <consortium name="The Broad Institute Genomics Platform"/>
            <consortium name="The Broad Institute Genome Sequencing Center for Infectious Disease"/>
            <person name="Wu L."/>
            <person name="Ma J."/>
        </authorList>
    </citation>
    <scope>NUCLEOTIDE SEQUENCE [LARGE SCALE GENOMIC DNA]</scope>
    <source>
        <strain evidence="5">CGMCC 1.15931</strain>
    </source>
</reference>
<dbReference type="RefSeq" id="WP_155469626.1">
    <property type="nucleotide sequence ID" value="NZ_BMKG01000002.1"/>
</dbReference>
<proteinExistence type="predicted"/>
<dbReference type="EMBL" id="BMKG01000002">
    <property type="protein sequence ID" value="GGB86570.1"/>
    <property type="molecule type" value="Genomic_DNA"/>
</dbReference>
<keyword evidence="1" id="KW-1133">Transmembrane helix</keyword>
<dbReference type="OrthoDB" id="8704084at2"/>
<reference evidence="3 4" key="3">
    <citation type="submission" date="2019-11" db="EMBL/GenBank/DDBJ databases">
        <title>Type strains purchased from KCTC, JCM and DSMZ.</title>
        <authorList>
            <person name="Lu H."/>
        </authorList>
    </citation>
    <scope>NUCLEOTIDE SEQUENCE [LARGE SCALE GENOMIC DNA]</scope>
    <source>
        <strain evidence="3 4">KCTC 52429</strain>
    </source>
</reference>
<evidence type="ECO:0000313" key="2">
    <source>
        <dbReference type="EMBL" id="GGB86570.1"/>
    </source>
</evidence>
<accession>A0A6I3STG9</accession>
<dbReference type="Proteomes" id="UP000430634">
    <property type="component" value="Unassembled WGS sequence"/>
</dbReference>
<keyword evidence="1" id="KW-0472">Membrane</keyword>
<comment type="caution">
    <text evidence="3">The sequence shown here is derived from an EMBL/GenBank/DDBJ whole genome shotgun (WGS) entry which is preliminary data.</text>
</comment>
<feature type="transmembrane region" description="Helical" evidence="1">
    <location>
        <begin position="27"/>
        <end position="47"/>
    </location>
</feature>
<dbReference type="AlphaFoldDB" id="A0A6I3STG9"/>
<evidence type="ECO:0000313" key="3">
    <source>
        <dbReference type="EMBL" id="MTV52299.1"/>
    </source>
</evidence>
<reference evidence="2" key="4">
    <citation type="submission" date="2024-05" db="EMBL/GenBank/DDBJ databases">
        <authorList>
            <person name="Sun Q."/>
            <person name="Zhou Y."/>
        </authorList>
    </citation>
    <scope>NUCLEOTIDE SEQUENCE</scope>
    <source>
        <strain evidence="2">CGMCC 1.15931</strain>
    </source>
</reference>
<dbReference type="Proteomes" id="UP000622638">
    <property type="component" value="Unassembled WGS sequence"/>
</dbReference>
<organism evidence="3 4">
    <name type="scientific">Pseudoduganella buxea</name>
    <dbReference type="NCBI Taxonomy" id="1949069"/>
    <lineage>
        <taxon>Bacteria</taxon>
        <taxon>Pseudomonadati</taxon>
        <taxon>Pseudomonadota</taxon>
        <taxon>Betaproteobacteria</taxon>
        <taxon>Burkholderiales</taxon>
        <taxon>Oxalobacteraceae</taxon>
        <taxon>Telluria group</taxon>
        <taxon>Pseudoduganella</taxon>
    </lineage>
</organism>
<dbReference type="EMBL" id="WNKZ01000010">
    <property type="protein sequence ID" value="MTV52299.1"/>
    <property type="molecule type" value="Genomic_DNA"/>
</dbReference>
<keyword evidence="1" id="KW-0812">Transmembrane</keyword>
<evidence type="ECO:0008006" key="6">
    <source>
        <dbReference type="Google" id="ProtNLM"/>
    </source>
</evidence>
<name>A0A6I3STG9_9BURK</name>
<reference evidence="2" key="1">
    <citation type="journal article" date="2014" name="Int. J. Syst. Evol. Microbiol.">
        <title>Complete genome of a new Firmicutes species belonging to the dominant human colonic microbiota ('Ruminococcus bicirculans') reveals two chromosomes and a selective capacity to utilize plant glucans.</title>
        <authorList>
            <consortium name="NISC Comparative Sequencing Program"/>
            <person name="Wegmann U."/>
            <person name="Louis P."/>
            <person name="Goesmann A."/>
            <person name="Henrissat B."/>
            <person name="Duncan S.H."/>
            <person name="Flint H.J."/>
        </authorList>
    </citation>
    <scope>NUCLEOTIDE SEQUENCE</scope>
    <source>
        <strain evidence="2">CGMCC 1.15931</strain>
    </source>
</reference>
<evidence type="ECO:0000256" key="1">
    <source>
        <dbReference type="SAM" id="Phobius"/>
    </source>
</evidence>
<evidence type="ECO:0000313" key="5">
    <source>
        <dbReference type="Proteomes" id="UP000622638"/>
    </source>
</evidence>
<sequence>MKIRAALFSALLFPGLGQLLVLKRRNRALLFMVPAFAALLFLLRTAFTAASRIAEQVTAGTLPLDPQAIAAQIEATNSGGMAGNIAATVLLVAWLASILDALLAKS</sequence>
<keyword evidence="5" id="KW-1185">Reference proteome</keyword>
<protein>
    <recommendedName>
        <fullName evidence="6">DUF5683 domain-containing protein</fullName>
    </recommendedName>
</protein>
<feature type="transmembrane region" description="Helical" evidence="1">
    <location>
        <begin position="85"/>
        <end position="104"/>
    </location>
</feature>
<gene>
    <name evidence="2" type="ORF">GCM10011572_05680</name>
    <name evidence="3" type="ORF">GM672_06065</name>
</gene>
<evidence type="ECO:0000313" key="4">
    <source>
        <dbReference type="Proteomes" id="UP000430634"/>
    </source>
</evidence>